<evidence type="ECO:0000313" key="1">
    <source>
        <dbReference type="EMBL" id="CAH2321438.1"/>
    </source>
</evidence>
<dbReference type="EMBL" id="OW240922">
    <property type="protein sequence ID" value="CAH2321438.1"/>
    <property type="molecule type" value="Genomic_DNA"/>
</dbReference>
<gene>
    <name evidence="1" type="ORF">PECUL_23A034416</name>
</gene>
<keyword evidence="2" id="KW-1185">Reference proteome</keyword>
<organism evidence="1 2">
    <name type="scientific">Pelobates cultripes</name>
    <name type="common">Western spadefoot toad</name>
    <dbReference type="NCBI Taxonomy" id="61616"/>
    <lineage>
        <taxon>Eukaryota</taxon>
        <taxon>Metazoa</taxon>
        <taxon>Chordata</taxon>
        <taxon>Craniata</taxon>
        <taxon>Vertebrata</taxon>
        <taxon>Euteleostomi</taxon>
        <taxon>Amphibia</taxon>
        <taxon>Batrachia</taxon>
        <taxon>Anura</taxon>
        <taxon>Pelobatoidea</taxon>
        <taxon>Pelobatidae</taxon>
        <taxon>Pelobates</taxon>
    </lineage>
</organism>
<proteinExistence type="predicted"/>
<reference evidence="1" key="1">
    <citation type="submission" date="2022-03" db="EMBL/GenBank/DDBJ databases">
        <authorList>
            <person name="Alioto T."/>
            <person name="Alioto T."/>
            <person name="Gomez Garrido J."/>
        </authorList>
    </citation>
    <scope>NUCLEOTIDE SEQUENCE</scope>
</reference>
<protein>
    <submittedName>
        <fullName evidence="1">Uncharacterized protein</fullName>
    </submittedName>
</protein>
<dbReference type="AlphaFoldDB" id="A0AAD1T8D5"/>
<accession>A0AAD1T8D5</accession>
<evidence type="ECO:0000313" key="2">
    <source>
        <dbReference type="Proteomes" id="UP001295444"/>
    </source>
</evidence>
<sequence length="95" mass="10137">MLRGEDECCTLRGAGHSCSAGEDGGVAGPDGRLADPATHSVVMTAMQLSDCQPRKTEGEQRLLYDVAVLCIVGTLREHDREVEHHIALSAVLPEP</sequence>
<dbReference type="Proteomes" id="UP001295444">
    <property type="component" value="Chromosome 11"/>
</dbReference>
<name>A0AAD1T8D5_PELCU</name>